<dbReference type="PROSITE" id="PS50109">
    <property type="entry name" value="HIS_KIN"/>
    <property type="match status" value="1"/>
</dbReference>
<evidence type="ECO:0000313" key="11">
    <source>
        <dbReference type="EMBL" id="SNX97568.1"/>
    </source>
</evidence>
<dbReference type="GO" id="GO:0016020">
    <property type="term" value="C:membrane"/>
    <property type="evidence" value="ECO:0007669"/>
    <property type="project" value="InterPro"/>
</dbReference>
<evidence type="ECO:0000256" key="6">
    <source>
        <dbReference type="ARBA" id="ARBA00022777"/>
    </source>
</evidence>
<protein>
    <recommendedName>
        <fullName evidence="2">histidine kinase</fullName>
        <ecNumber evidence="2">2.7.13.3</ecNumber>
    </recommendedName>
</protein>
<evidence type="ECO:0000256" key="5">
    <source>
        <dbReference type="ARBA" id="ARBA00022741"/>
    </source>
</evidence>
<name>A0A285EEL4_9ACTN</name>
<dbReference type="InterPro" id="IPR003594">
    <property type="entry name" value="HATPase_dom"/>
</dbReference>
<dbReference type="SUPFAM" id="SSF55874">
    <property type="entry name" value="ATPase domain of HSP90 chaperone/DNA topoisomerase II/histidine kinase"/>
    <property type="match status" value="1"/>
</dbReference>
<gene>
    <name evidence="11" type="ORF">SAMN06893097_107212</name>
</gene>
<feature type="transmembrane region" description="Helical" evidence="9">
    <location>
        <begin position="12"/>
        <end position="32"/>
    </location>
</feature>
<evidence type="ECO:0000259" key="10">
    <source>
        <dbReference type="PROSITE" id="PS50109"/>
    </source>
</evidence>
<dbReference type="GO" id="GO:0046983">
    <property type="term" value="F:protein dimerization activity"/>
    <property type="evidence" value="ECO:0007669"/>
    <property type="project" value="InterPro"/>
</dbReference>
<dbReference type="InterPro" id="IPR011712">
    <property type="entry name" value="Sig_transdc_His_kin_sub3_dim/P"/>
</dbReference>
<keyword evidence="9" id="KW-0812">Transmembrane</keyword>
<keyword evidence="9" id="KW-1133">Transmembrane helix</keyword>
<dbReference type="Proteomes" id="UP000219514">
    <property type="component" value="Unassembled WGS sequence"/>
</dbReference>
<organism evidence="11 12">
    <name type="scientific">Geodermatophilus sabuli</name>
    <dbReference type="NCBI Taxonomy" id="1564158"/>
    <lineage>
        <taxon>Bacteria</taxon>
        <taxon>Bacillati</taxon>
        <taxon>Actinomycetota</taxon>
        <taxon>Actinomycetes</taxon>
        <taxon>Geodermatophilales</taxon>
        <taxon>Geodermatophilaceae</taxon>
        <taxon>Geodermatophilus</taxon>
    </lineage>
</organism>
<dbReference type="SMART" id="SM00387">
    <property type="entry name" value="HATPase_c"/>
    <property type="match status" value="1"/>
</dbReference>
<dbReference type="GO" id="GO:0005524">
    <property type="term" value="F:ATP binding"/>
    <property type="evidence" value="ECO:0007669"/>
    <property type="project" value="UniProtKB-KW"/>
</dbReference>
<evidence type="ECO:0000313" key="12">
    <source>
        <dbReference type="Proteomes" id="UP000219514"/>
    </source>
</evidence>
<dbReference type="PANTHER" id="PTHR24421:SF10">
    <property type="entry name" value="NITRATE_NITRITE SENSOR PROTEIN NARQ"/>
    <property type="match status" value="1"/>
</dbReference>
<evidence type="ECO:0000256" key="1">
    <source>
        <dbReference type="ARBA" id="ARBA00000085"/>
    </source>
</evidence>
<reference evidence="11 12" key="1">
    <citation type="submission" date="2017-09" db="EMBL/GenBank/DDBJ databases">
        <authorList>
            <person name="Ehlers B."/>
            <person name="Leendertz F.H."/>
        </authorList>
    </citation>
    <scope>NUCLEOTIDE SEQUENCE [LARGE SCALE GENOMIC DNA]</scope>
    <source>
        <strain evidence="11 12">DSM 46844</strain>
    </source>
</reference>
<evidence type="ECO:0000256" key="7">
    <source>
        <dbReference type="ARBA" id="ARBA00022840"/>
    </source>
</evidence>
<dbReference type="InterPro" id="IPR029016">
    <property type="entry name" value="GAF-like_dom_sf"/>
</dbReference>
<keyword evidence="3" id="KW-0597">Phosphoprotein</keyword>
<dbReference type="Gene3D" id="3.30.565.10">
    <property type="entry name" value="Histidine kinase-like ATPase, C-terminal domain"/>
    <property type="match status" value="1"/>
</dbReference>
<keyword evidence="5" id="KW-0547">Nucleotide-binding</keyword>
<dbReference type="Gene3D" id="1.20.5.1930">
    <property type="match status" value="1"/>
</dbReference>
<keyword evidence="4" id="KW-0808">Transferase</keyword>
<feature type="domain" description="Histidine kinase" evidence="10">
    <location>
        <begin position="333"/>
        <end position="418"/>
    </location>
</feature>
<dbReference type="InterPro" id="IPR050482">
    <property type="entry name" value="Sensor_HK_TwoCompSys"/>
</dbReference>
<dbReference type="Gene3D" id="3.30.450.40">
    <property type="match status" value="1"/>
</dbReference>
<feature type="transmembrane region" description="Helical" evidence="9">
    <location>
        <begin position="44"/>
        <end position="63"/>
    </location>
</feature>
<keyword evidence="6 11" id="KW-0418">Kinase</keyword>
<sequence length="737" mass="76913">MTTGRPRWAGVAIRLLPPGLVTLVVGATYLVVDAGPGRVGGAGGAAAVATVVASALALPTYGWGRRIAERLDGGRGADYRLLAQLAALPPPPTRGVTDLETIVTAVGRGLGAGVCTLTLRRPGLRDRVQTWTRPGADVTETRLEVPLRYGGEVVGTLAVDRVTVAGTQAERRKLLDVVADSLGVVLQATRSRTELERQLRAALAHAAEIATARRRGVAEADSERRRIERDLHDGAQHHLVTLSLSLGLVEHEVGTGRLDEARVGLARLAAQTDAVEELLSRTTRGMTSQALTDDGLVAALRAEFAQDDPPVDLQACAVGELPPEVAAAVYFCVLEAVNNARKHAPGAAVRVRLAVERDRLSFAVQDDGPGWYPEAAATSPGRGLRNVSSRMAAVGGEVTVRSAPGHGTTMEGVVPLPEPAPAPAAVGVPARPELLDQVRAVLRSARETYHGTPYADRLHAFARFLEEPLRIAVIGSVGAPAAELAAALAAVPWPGVRFLAVEGPEAPGRTPEAAADAYVVVADGARPRDGDCFSGLRGRVRPTHAVGVLVGDGPAPELHRLCQAVAGVRPGVATGHRPGEGVDLAAVRHLVGSRLVARAGALKARTVLSALETLVGGASSGVDVRPLLYRLEEIRSGAHELAELDLLDAMCAGDLAVTDAQRRSAQRLLGADGVHDWARLGCAPGAGPAELVRAAQEQMAEWQRTAAHPASSATTRHVAGCLVRTCERLLSSVTRAG</sequence>
<dbReference type="AlphaFoldDB" id="A0A285EEL4"/>
<comment type="catalytic activity">
    <reaction evidence="1">
        <text>ATP + protein L-histidine = ADP + protein N-phospho-L-histidine.</text>
        <dbReference type="EC" id="2.7.13.3"/>
    </reaction>
</comment>
<dbReference type="Pfam" id="PF02518">
    <property type="entry name" value="HATPase_c"/>
    <property type="match status" value="1"/>
</dbReference>
<dbReference type="InterPro" id="IPR036890">
    <property type="entry name" value="HATPase_C_sf"/>
</dbReference>
<evidence type="ECO:0000256" key="3">
    <source>
        <dbReference type="ARBA" id="ARBA00022553"/>
    </source>
</evidence>
<dbReference type="SUPFAM" id="SSF55781">
    <property type="entry name" value="GAF domain-like"/>
    <property type="match status" value="1"/>
</dbReference>
<evidence type="ECO:0000256" key="8">
    <source>
        <dbReference type="ARBA" id="ARBA00023012"/>
    </source>
</evidence>
<dbReference type="InterPro" id="IPR005467">
    <property type="entry name" value="His_kinase_dom"/>
</dbReference>
<evidence type="ECO:0000256" key="2">
    <source>
        <dbReference type="ARBA" id="ARBA00012438"/>
    </source>
</evidence>
<keyword evidence="9" id="KW-0472">Membrane</keyword>
<evidence type="ECO:0000256" key="4">
    <source>
        <dbReference type="ARBA" id="ARBA00022679"/>
    </source>
</evidence>
<dbReference type="GO" id="GO:0000155">
    <property type="term" value="F:phosphorelay sensor kinase activity"/>
    <property type="evidence" value="ECO:0007669"/>
    <property type="project" value="InterPro"/>
</dbReference>
<dbReference type="CDD" id="cd16917">
    <property type="entry name" value="HATPase_UhpB-NarQ-NarX-like"/>
    <property type="match status" value="1"/>
</dbReference>
<dbReference type="PANTHER" id="PTHR24421">
    <property type="entry name" value="NITRATE/NITRITE SENSOR PROTEIN NARX-RELATED"/>
    <property type="match status" value="1"/>
</dbReference>
<proteinExistence type="predicted"/>
<dbReference type="Pfam" id="PF07730">
    <property type="entry name" value="HisKA_3"/>
    <property type="match status" value="1"/>
</dbReference>
<accession>A0A285EEL4</accession>
<evidence type="ECO:0000256" key="9">
    <source>
        <dbReference type="SAM" id="Phobius"/>
    </source>
</evidence>
<dbReference type="EC" id="2.7.13.3" evidence="2"/>
<keyword evidence="12" id="KW-1185">Reference proteome</keyword>
<dbReference type="EMBL" id="OBDO01000007">
    <property type="protein sequence ID" value="SNX97568.1"/>
    <property type="molecule type" value="Genomic_DNA"/>
</dbReference>
<keyword evidence="7" id="KW-0067">ATP-binding</keyword>
<keyword evidence="8" id="KW-0902">Two-component regulatory system</keyword>